<name>A0A427XPH6_9TREE</name>
<evidence type="ECO:0000313" key="3">
    <source>
        <dbReference type="Proteomes" id="UP000279259"/>
    </source>
</evidence>
<keyword evidence="3" id="KW-1185">Reference proteome</keyword>
<accession>A0A427XPH6</accession>
<feature type="compositionally biased region" description="Low complexity" evidence="1">
    <location>
        <begin position="201"/>
        <end position="215"/>
    </location>
</feature>
<sequence length="358" mass="37376">MFPSTGVMIDHLSTRLRYVDLSISSSPAIATPPPRLSPSARSHPVQSGLTILAQTGRSAISSPPLSTKPLARSTAVCFPPHTRLIDTHLAAPHAPDTRVIYLFLAPLRIPTRLLARLPDVLAVAEQRPLSLAVPLGLTLPAPSPPSPLELAGASSYLPPLDFSDLFSPTLLLGSEKDKMSPASARSQAQTGIATGTVPATGSGSSHPSHSFPSHGTLGSEYQSATQAQGQVSQERSTASPGSVQPQNGSGNATANATQAPVSASEWSAKSSQATNLQVQVHLQLPSQLPGLLPQLPESVVQPARPFQTSPKPQTSQRSEVLQSEPAHAPQLPISHQLSNHTPSPVFPCRALASVSSLP</sequence>
<protein>
    <submittedName>
        <fullName evidence="2">Uncharacterized protein</fullName>
    </submittedName>
</protein>
<feature type="compositionally biased region" description="Polar residues" evidence="1">
    <location>
        <begin position="219"/>
        <end position="268"/>
    </location>
</feature>
<feature type="region of interest" description="Disordered" evidence="1">
    <location>
        <begin position="194"/>
        <end position="268"/>
    </location>
</feature>
<dbReference type="Proteomes" id="UP000279259">
    <property type="component" value="Unassembled WGS sequence"/>
</dbReference>
<evidence type="ECO:0000256" key="1">
    <source>
        <dbReference type="SAM" id="MobiDB-lite"/>
    </source>
</evidence>
<evidence type="ECO:0000313" key="2">
    <source>
        <dbReference type="EMBL" id="RSH80737.1"/>
    </source>
</evidence>
<comment type="caution">
    <text evidence="2">The sequence shown here is derived from an EMBL/GenBank/DDBJ whole genome shotgun (WGS) entry which is preliminary data.</text>
</comment>
<dbReference type="AlphaFoldDB" id="A0A427XPH6"/>
<feature type="compositionally biased region" description="Polar residues" evidence="1">
    <location>
        <begin position="306"/>
        <end position="321"/>
    </location>
</feature>
<feature type="compositionally biased region" description="Polar residues" evidence="1">
    <location>
        <begin position="333"/>
        <end position="342"/>
    </location>
</feature>
<feature type="region of interest" description="Disordered" evidence="1">
    <location>
        <begin position="302"/>
        <end position="345"/>
    </location>
</feature>
<gene>
    <name evidence="2" type="ORF">EHS25_007073</name>
</gene>
<organism evidence="2 3">
    <name type="scientific">Saitozyma podzolica</name>
    <dbReference type="NCBI Taxonomy" id="1890683"/>
    <lineage>
        <taxon>Eukaryota</taxon>
        <taxon>Fungi</taxon>
        <taxon>Dikarya</taxon>
        <taxon>Basidiomycota</taxon>
        <taxon>Agaricomycotina</taxon>
        <taxon>Tremellomycetes</taxon>
        <taxon>Tremellales</taxon>
        <taxon>Trimorphomycetaceae</taxon>
        <taxon>Saitozyma</taxon>
    </lineage>
</organism>
<reference evidence="2 3" key="1">
    <citation type="submission" date="2018-11" db="EMBL/GenBank/DDBJ databases">
        <title>Genome sequence of Saitozyma podzolica DSM 27192.</title>
        <authorList>
            <person name="Aliyu H."/>
            <person name="Gorte O."/>
            <person name="Ochsenreither K."/>
        </authorList>
    </citation>
    <scope>NUCLEOTIDE SEQUENCE [LARGE SCALE GENOMIC DNA]</scope>
    <source>
        <strain evidence="2 3">DSM 27192</strain>
    </source>
</reference>
<dbReference type="EMBL" id="RSCD01000033">
    <property type="protein sequence ID" value="RSH80737.1"/>
    <property type="molecule type" value="Genomic_DNA"/>
</dbReference>
<proteinExistence type="predicted"/>